<evidence type="ECO:0000313" key="5">
    <source>
        <dbReference type="Proteomes" id="UP000007801"/>
    </source>
</evidence>
<proteinExistence type="inferred from homology"/>
<dbReference type="GO" id="GO:0003676">
    <property type="term" value="F:nucleic acid binding"/>
    <property type="evidence" value="ECO:0007669"/>
    <property type="project" value="InterPro"/>
</dbReference>
<dbReference type="SUPFAM" id="SSF53032">
    <property type="entry name" value="tRNA-intron endonuclease catalytic domain-like"/>
    <property type="match status" value="1"/>
</dbReference>
<dbReference type="AlphaFoldDB" id="A0A0P8ZP08"/>
<dbReference type="OrthoDB" id="10002170at2759"/>
<evidence type="ECO:0000256" key="1">
    <source>
        <dbReference type="ARBA" id="ARBA00006091"/>
    </source>
</evidence>
<keyword evidence="5" id="KW-1185">Reference proteome</keyword>
<feature type="domain" description="tRNA-splicing endonuclease subunit Sen15" evidence="3">
    <location>
        <begin position="24"/>
        <end position="105"/>
    </location>
</feature>
<evidence type="ECO:0000313" key="4">
    <source>
        <dbReference type="EMBL" id="KPU76369.1"/>
    </source>
</evidence>
<dbReference type="GeneID" id="26514644"/>
<evidence type="ECO:0000259" key="3">
    <source>
        <dbReference type="Pfam" id="PF09631"/>
    </source>
</evidence>
<dbReference type="STRING" id="7217.A0A0P8ZP08"/>
<dbReference type="KEGG" id="dan:26514644"/>
<dbReference type="InterPro" id="IPR018593">
    <property type="entry name" value="tRNA-endonuc_su_Sen15"/>
</dbReference>
<evidence type="ECO:0000256" key="2">
    <source>
        <dbReference type="ARBA" id="ARBA00022694"/>
    </source>
</evidence>
<reference evidence="4 5" key="1">
    <citation type="journal article" date="2007" name="Nature">
        <title>Evolution of genes and genomes on the Drosophila phylogeny.</title>
        <authorList>
            <consortium name="Drosophila 12 Genomes Consortium"/>
            <person name="Clark A.G."/>
            <person name="Eisen M.B."/>
            <person name="Smith D.R."/>
            <person name="Bergman C.M."/>
            <person name="Oliver B."/>
            <person name="Markow T.A."/>
            <person name="Kaufman T.C."/>
            <person name="Kellis M."/>
            <person name="Gelbart W."/>
            <person name="Iyer V.N."/>
            <person name="Pollard D.A."/>
            <person name="Sackton T.B."/>
            <person name="Larracuente A.M."/>
            <person name="Singh N.D."/>
            <person name="Abad J.P."/>
            <person name="Abt D.N."/>
            <person name="Adryan B."/>
            <person name="Aguade M."/>
            <person name="Akashi H."/>
            <person name="Anderson W.W."/>
            <person name="Aquadro C.F."/>
            <person name="Ardell D.H."/>
            <person name="Arguello R."/>
            <person name="Artieri C.G."/>
            <person name="Barbash D.A."/>
            <person name="Barker D."/>
            <person name="Barsanti P."/>
            <person name="Batterham P."/>
            <person name="Batzoglou S."/>
            <person name="Begun D."/>
            <person name="Bhutkar A."/>
            <person name="Blanco E."/>
            <person name="Bosak S.A."/>
            <person name="Bradley R.K."/>
            <person name="Brand A.D."/>
            <person name="Brent M.R."/>
            <person name="Brooks A.N."/>
            <person name="Brown R.H."/>
            <person name="Butlin R.K."/>
            <person name="Caggese C."/>
            <person name="Calvi B.R."/>
            <person name="Bernardo de Carvalho A."/>
            <person name="Caspi A."/>
            <person name="Castrezana S."/>
            <person name="Celniker S.E."/>
            <person name="Chang J.L."/>
            <person name="Chapple C."/>
            <person name="Chatterji S."/>
            <person name="Chinwalla A."/>
            <person name="Civetta A."/>
            <person name="Clifton S.W."/>
            <person name="Comeron J.M."/>
            <person name="Costello J.C."/>
            <person name="Coyne J.A."/>
            <person name="Daub J."/>
            <person name="David R.G."/>
            <person name="Delcher A.L."/>
            <person name="Delehaunty K."/>
            <person name="Do C.B."/>
            <person name="Ebling H."/>
            <person name="Edwards K."/>
            <person name="Eickbush T."/>
            <person name="Evans J.D."/>
            <person name="Filipski A."/>
            <person name="Findeiss S."/>
            <person name="Freyhult E."/>
            <person name="Fulton L."/>
            <person name="Fulton R."/>
            <person name="Garcia A.C."/>
            <person name="Gardiner A."/>
            <person name="Garfield D.A."/>
            <person name="Garvin B.E."/>
            <person name="Gibson G."/>
            <person name="Gilbert D."/>
            <person name="Gnerre S."/>
            <person name="Godfrey J."/>
            <person name="Good R."/>
            <person name="Gotea V."/>
            <person name="Gravely B."/>
            <person name="Greenberg A.J."/>
            <person name="Griffiths-Jones S."/>
            <person name="Gross S."/>
            <person name="Guigo R."/>
            <person name="Gustafson E.A."/>
            <person name="Haerty W."/>
            <person name="Hahn M.W."/>
            <person name="Halligan D.L."/>
            <person name="Halpern A.L."/>
            <person name="Halter G.M."/>
            <person name="Han M.V."/>
            <person name="Heger A."/>
            <person name="Hillier L."/>
            <person name="Hinrichs A.S."/>
            <person name="Holmes I."/>
            <person name="Hoskins R.A."/>
            <person name="Hubisz M.J."/>
            <person name="Hultmark D."/>
            <person name="Huntley M.A."/>
            <person name="Jaffe D.B."/>
            <person name="Jagadeeshan S."/>
            <person name="Jeck W.R."/>
            <person name="Johnson J."/>
            <person name="Jones C.D."/>
            <person name="Jordan W.C."/>
            <person name="Karpen G.H."/>
            <person name="Kataoka E."/>
            <person name="Keightley P.D."/>
            <person name="Kheradpour P."/>
            <person name="Kirkness E.F."/>
            <person name="Koerich L.B."/>
            <person name="Kristiansen K."/>
            <person name="Kudrna D."/>
            <person name="Kulathinal R.J."/>
            <person name="Kumar S."/>
            <person name="Kwok R."/>
            <person name="Lander E."/>
            <person name="Langley C.H."/>
            <person name="Lapoint R."/>
            <person name="Lazzaro B.P."/>
            <person name="Lee S.J."/>
            <person name="Levesque L."/>
            <person name="Li R."/>
            <person name="Lin C.F."/>
            <person name="Lin M.F."/>
            <person name="Lindblad-Toh K."/>
            <person name="Llopart A."/>
            <person name="Long M."/>
            <person name="Low L."/>
            <person name="Lozovsky E."/>
            <person name="Lu J."/>
            <person name="Luo M."/>
            <person name="Machado C.A."/>
            <person name="Makalowski W."/>
            <person name="Marzo M."/>
            <person name="Matsuda M."/>
            <person name="Matzkin L."/>
            <person name="McAllister B."/>
            <person name="McBride C.S."/>
            <person name="McKernan B."/>
            <person name="McKernan K."/>
            <person name="Mendez-Lago M."/>
            <person name="Minx P."/>
            <person name="Mollenhauer M.U."/>
            <person name="Montooth K."/>
            <person name="Mount S.M."/>
            <person name="Mu X."/>
            <person name="Myers E."/>
            <person name="Negre B."/>
            <person name="Newfeld S."/>
            <person name="Nielsen R."/>
            <person name="Noor M.A."/>
            <person name="O'Grady P."/>
            <person name="Pachter L."/>
            <person name="Papaceit M."/>
            <person name="Parisi M.J."/>
            <person name="Parisi M."/>
            <person name="Parts L."/>
            <person name="Pedersen J.S."/>
            <person name="Pesole G."/>
            <person name="Phillippy A.M."/>
            <person name="Ponting C.P."/>
            <person name="Pop M."/>
            <person name="Porcelli D."/>
            <person name="Powell J.R."/>
            <person name="Prohaska S."/>
            <person name="Pruitt K."/>
            <person name="Puig M."/>
            <person name="Quesneville H."/>
            <person name="Ram K.R."/>
            <person name="Rand D."/>
            <person name="Rasmussen M.D."/>
            <person name="Reed L.K."/>
            <person name="Reenan R."/>
            <person name="Reily A."/>
            <person name="Remington K.A."/>
            <person name="Rieger T.T."/>
            <person name="Ritchie M.G."/>
            <person name="Robin C."/>
            <person name="Rogers Y.H."/>
            <person name="Rohde C."/>
            <person name="Rozas J."/>
            <person name="Rubenfield M.J."/>
            <person name="Ruiz A."/>
            <person name="Russo S."/>
            <person name="Salzberg S.L."/>
            <person name="Sanchez-Gracia A."/>
            <person name="Saranga D.J."/>
            <person name="Sato H."/>
            <person name="Schaeffer S.W."/>
            <person name="Schatz M.C."/>
            <person name="Schlenke T."/>
            <person name="Schwartz R."/>
            <person name="Segarra C."/>
            <person name="Singh R.S."/>
            <person name="Sirot L."/>
            <person name="Sirota M."/>
            <person name="Sisneros N.B."/>
            <person name="Smith C.D."/>
            <person name="Smith T.F."/>
            <person name="Spieth J."/>
            <person name="Stage D.E."/>
            <person name="Stark A."/>
            <person name="Stephan W."/>
            <person name="Strausberg R.L."/>
            <person name="Strempel S."/>
            <person name="Sturgill D."/>
            <person name="Sutton G."/>
            <person name="Sutton G.G."/>
            <person name="Tao W."/>
            <person name="Teichmann S."/>
            <person name="Tobari Y.N."/>
            <person name="Tomimura Y."/>
            <person name="Tsolas J.M."/>
            <person name="Valente V.L."/>
            <person name="Venter E."/>
            <person name="Venter J.C."/>
            <person name="Vicario S."/>
            <person name="Vieira F.G."/>
            <person name="Vilella A.J."/>
            <person name="Villasante A."/>
            <person name="Walenz B."/>
            <person name="Wang J."/>
            <person name="Wasserman M."/>
            <person name="Watts T."/>
            <person name="Wilson D."/>
            <person name="Wilson R.K."/>
            <person name="Wing R.A."/>
            <person name="Wolfner M.F."/>
            <person name="Wong A."/>
            <person name="Wong G.K."/>
            <person name="Wu C.I."/>
            <person name="Wu G."/>
            <person name="Yamamoto D."/>
            <person name="Yang H.P."/>
            <person name="Yang S.P."/>
            <person name="Yorke J.A."/>
            <person name="Yoshida K."/>
            <person name="Zdobnov E."/>
            <person name="Zhang P."/>
            <person name="Zhang Y."/>
            <person name="Zimin A.V."/>
            <person name="Baldwin J."/>
            <person name="Abdouelleil A."/>
            <person name="Abdulkadir J."/>
            <person name="Abebe A."/>
            <person name="Abera B."/>
            <person name="Abreu J."/>
            <person name="Acer S.C."/>
            <person name="Aftuck L."/>
            <person name="Alexander A."/>
            <person name="An P."/>
            <person name="Anderson E."/>
            <person name="Anderson S."/>
            <person name="Arachi H."/>
            <person name="Azer M."/>
            <person name="Bachantsang P."/>
            <person name="Barry A."/>
            <person name="Bayul T."/>
            <person name="Berlin A."/>
            <person name="Bessette D."/>
            <person name="Bloom T."/>
            <person name="Blye J."/>
            <person name="Boguslavskiy L."/>
            <person name="Bonnet C."/>
            <person name="Boukhgalter B."/>
            <person name="Bourzgui I."/>
            <person name="Brown A."/>
            <person name="Cahill P."/>
            <person name="Channer S."/>
            <person name="Cheshatsang Y."/>
            <person name="Chuda L."/>
            <person name="Citroen M."/>
            <person name="Collymore A."/>
            <person name="Cooke P."/>
            <person name="Costello M."/>
            <person name="D'Aco K."/>
            <person name="Daza R."/>
            <person name="De Haan G."/>
            <person name="DeGray S."/>
            <person name="DeMaso C."/>
            <person name="Dhargay N."/>
            <person name="Dooley K."/>
            <person name="Dooley E."/>
            <person name="Doricent M."/>
            <person name="Dorje P."/>
            <person name="Dorjee K."/>
            <person name="Dupes A."/>
            <person name="Elong R."/>
            <person name="Falk J."/>
            <person name="Farina A."/>
            <person name="Faro S."/>
            <person name="Ferguson D."/>
            <person name="Fisher S."/>
            <person name="Foley C.D."/>
            <person name="Franke A."/>
            <person name="Friedrich D."/>
            <person name="Gadbois L."/>
            <person name="Gearin G."/>
            <person name="Gearin C.R."/>
            <person name="Giannoukos G."/>
            <person name="Goode T."/>
            <person name="Graham J."/>
            <person name="Grandbois E."/>
            <person name="Grewal S."/>
            <person name="Gyaltsen K."/>
            <person name="Hafez N."/>
            <person name="Hagos B."/>
            <person name="Hall J."/>
            <person name="Henson C."/>
            <person name="Hollinger A."/>
            <person name="Honan T."/>
            <person name="Huard M.D."/>
            <person name="Hughes L."/>
            <person name="Hurhula B."/>
            <person name="Husby M.E."/>
            <person name="Kamat A."/>
            <person name="Kanga B."/>
            <person name="Kashin S."/>
            <person name="Khazanovich D."/>
            <person name="Kisner P."/>
            <person name="Lance K."/>
            <person name="Lara M."/>
            <person name="Lee W."/>
            <person name="Lennon N."/>
            <person name="Letendre F."/>
            <person name="LeVine R."/>
            <person name="Lipovsky A."/>
            <person name="Liu X."/>
            <person name="Liu J."/>
            <person name="Liu S."/>
            <person name="Lokyitsang T."/>
            <person name="Lokyitsang Y."/>
            <person name="Lubonja R."/>
            <person name="Lui A."/>
            <person name="MacDonald P."/>
            <person name="Magnisalis V."/>
            <person name="Maru K."/>
            <person name="Matthews C."/>
            <person name="McCusker W."/>
            <person name="McDonough S."/>
            <person name="Mehta T."/>
            <person name="Meldrim J."/>
            <person name="Meneus L."/>
            <person name="Mihai O."/>
            <person name="Mihalev A."/>
            <person name="Mihova T."/>
            <person name="Mittelman R."/>
            <person name="Mlenga V."/>
            <person name="Montmayeur A."/>
            <person name="Mulrain L."/>
            <person name="Navidi A."/>
            <person name="Naylor J."/>
            <person name="Negash T."/>
            <person name="Nguyen T."/>
            <person name="Nguyen N."/>
            <person name="Nicol R."/>
            <person name="Norbu C."/>
            <person name="Norbu N."/>
            <person name="Novod N."/>
            <person name="O'Neill B."/>
            <person name="Osman S."/>
            <person name="Markiewicz E."/>
            <person name="Oyono O.L."/>
            <person name="Patti C."/>
            <person name="Phunkhang P."/>
            <person name="Pierre F."/>
            <person name="Priest M."/>
            <person name="Raghuraman S."/>
            <person name="Rege F."/>
            <person name="Reyes R."/>
            <person name="Rise C."/>
            <person name="Rogov P."/>
            <person name="Ross K."/>
            <person name="Ryan E."/>
            <person name="Settipalli S."/>
            <person name="Shea T."/>
            <person name="Sherpa N."/>
            <person name="Shi L."/>
            <person name="Shih D."/>
            <person name="Sparrow T."/>
            <person name="Spaulding J."/>
            <person name="Stalker J."/>
            <person name="Stange-Thomann N."/>
            <person name="Stavropoulos S."/>
            <person name="Stone C."/>
            <person name="Strader C."/>
            <person name="Tesfaye S."/>
            <person name="Thomson T."/>
            <person name="Thoulutsang Y."/>
            <person name="Thoulutsang D."/>
            <person name="Topham K."/>
            <person name="Topping I."/>
            <person name="Tsamla T."/>
            <person name="Vassiliev H."/>
            <person name="Vo A."/>
            <person name="Wangchuk T."/>
            <person name="Wangdi T."/>
            <person name="Weiand M."/>
            <person name="Wilkinson J."/>
            <person name="Wilson A."/>
            <person name="Yadav S."/>
            <person name="Young G."/>
            <person name="Yu Q."/>
            <person name="Zembek L."/>
            <person name="Zhong D."/>
            <person name="Zimmer A."/>
            <person name="Zwirko Z."/>
            <person name="Jaffe D.B."/>
            <person name="Alvarez P."/>
            <person name="Brockman W."/>
            <person name="Butler J."/>
            <person name="Chin C."/>
            <person name="Gnerre S."/>
            <person name="Grabherr M."/>
            <person name="Kleber M."/>
            <person name="Mauceli E."/>
            <person name="MacCallum I."/>
        </authorList>
    </citation>
    <scope>NUCLEOTIDE SEQUENCE [LARGE SCALE GENOMIC DNA]</scope>
    <source>
        <strain evidence="5">Tucson 14024-0371.13</strain>
    </source>
</reference>
<name>A0A0P8ZP08_DROAN</name>
<dbReference type="EMBL" id="CH902619">
    <property type="protein sequence ID" value="KPU76369.1"/>
    <property type="molecule type" value="Genomic_DNA"/>
</dbReference>
<dbReference type="Proteomes" id="UP000007801">
    <property type="component" value="Unassembled WGS sequence"/>
</dbReference>
<dbReference type="Gene3D" id="3.40.1350.10">
    <property type="match status" value="1"/>
</dbReference>
<keyword evidence="2" id="KW-0819">tRNA processing</keyword>
<dbReference type="CTD" id="116461"/>
<organism evidence="4 5">
    <name type="scientific">Drosophila ananassae</name>
    <name type="common">Fruit fly</name>
    <dbReference type="NCBI Taxonomy" id="7217"/>
    <lineage>
        <taxon>Eukaryota</taxon>
        <taxon>Metazoa</taxon>
        <taxon>Ecdysozoa</taxon>
        <taxon>Arthropoda</taxon>
        <taxon>Hexapoda</taxon>
        <taxon>Insecta</taxon>
        <taxon>Pterygota</taxon>
        <taxon>Neoptera</taxon>
        <taxon>Endopterygota</taxon>
        <taxon>Diptera</taxon>
        <taxon>Brachycera</taxon>
        <taxon>Muscomorpha</taxon>
        <taxon>Ephydroidea</taxon>
        <taxon>Drosophilidae</taxon>
        <taxon>Drosophila</taxon>
        <taxon>Sophophora</taxon>
    </lineage>
</organism>
<dbReference type="InParanoid" id="A0A0P8ZP08"/>
<dbReference type="GO" id="GO:0006388">
    <property type="term" value="P:tRNA splicing, via endonucleolytic cleavage and ligation"/>
    <property type="evidence" value="ECO:0007669"/>
    <property type="project" value="InterPro"/>
</dbReference>
<sequence>MLQLSDFQTVCPDSLSATMGYQIYKDLRNDPQNVDLQPSYDKSQKLFYLKKDNKFYVPVLHTKQIHFSQLQQFKEKCGSNVNIFLAIIDNTGNILYYELNHGFCEKPK</sequence>
<dbReference type="SMR" id="A0A0P8ZP08"/>
<protein>
    <recommendedName>
        <fullName evidence="3">tRNA-splicing endonuclease subunit Sen15 domain-containing protein</fullName>
    </recommendedName>
</protein>
<gene>
    <name evidence="4" type="primary">Dana\GF27235</name>
    <name evidence="4" type="ORF">GF27235</name>
</gene>
<dbReference type="Pfam" id="PF09631">
    <property type="entry name" value="Sen15"/>
    <property type="match status" value="1"/>
</dbReference>
<dbReference type="FunCoup" id="A0A0P8ZP08">
    <property type="interactions" value="6"/>
</dbReference>
<comment type="similarity">
    <text evidence="1">Belongs to the SEN15 family.</text>
</comment>
<accession>A0A0P8ZP08</accession>
<dbReference type="InterPro" id="IPR036167">
    <property type="entry name" value="tRNA_intron_Endo_cat-like_sf"/>
</dbReference>
<dbReference type="InterPro" id="IPR011856">
    <property type="entry name" value="tRNA_endonuc-like_dom_sf"/>
</dbReference>
<dbReference type="GO" id="GO:0005634">
    <property type="term" value="C:nucleus"/>
    <property type="evidence" value="ECO:0007669"/>
    <property type="project" value="UniProtKB-ARBA"/>
</dbReference>